<evidence type="ECO:0000256" key="2">
    <source>
        <dbReference type="ARBA" id="ARBA00016807"/>
    </source>
</evidence>
<keyword evidence="6" id="KW-0175">Coiled coil</keyword>
<feature type="domain" description="Myb/SANT-like DNA-binding" evidence="7">
    <location>
        <begin position="11"/>
        <end position="86"/>
    </location>
</feature>
<reference evidence="8 9" key="1">
    <citation type="submission" date="2015-09" db="EMBL/GenBank/DDBJ databases">
        <title>Draft genome of the scarab beetle Oryctes borbonicus.</title>
        <authorList>
            <person name="Meyer J.M."/>
            <person name="Markov G.V."/>
            <person name="Baskaran P."/>
            <person name="Herrmann M."/>
            <person name="Sommer R.J."/>
            <person name="Roedelsperger C."/>
        </authorList>
    </citation>
    <scope>NUCLEOTIDE SEQUENCE [LARGE SCALE GENOMIC DNA]</scope>
    <source>
        <strain evidence="8">OB123</strain>
        <tissue evidence="8">Whole animal</tissue>
    </source>
</reference>
<dbReference type="InterPro" id="IPR028002">
    <property type="entry name" value="Myb_DNA-bind_5"/>
</dbReference>
<dbReference type="Pfam" id="PF13873">
    <property type="entry name" value="Myb_DNA-bind_5"/>
    <property type="match status" value="1"/>
</dbReference>
<dbReference type="Proteomes" id="UP000051574">
    <property type="component" value="Unassembled WGS sequence"/>
</dbReference>
<dbReference type="OrthoDB" id="3066195at2759"/>
<evidence type="ECO:0000256" key="5">
    <source>
        <dbReference type="ARBA" id="ARBA00025466"/>
    </source>
</evidence>
<dbReference type="PANTHER" id="PTHR21411:SF0">
    <property type="entry name" value="REGULATORY PROTEIN ZESTE"/>
    <property type="match status" value="1"/>
</dbReference>
<evidence type="ECO:0000256" key="3">
    <source>
        <dbReference type="ARBA" id="ARBA00023015"/>
    </source>
</evidence>
<gene>
    <name evidence="8" type="ORF">AMK59_1403</name>
</gene>
<dbReference type="AlphaFoldDB" id="A0A0T6BBT5"/>
<comment type="subunit">
    <text evidence="1">Self-associates forming complexes of several hundred monomers.</text>
</comment>
<comment type="caution">
    <text evidence="8">The sequence shown here is derived from an EMBL/GenBank/DDBJ whole genome shotgun (WGS) entry which is preliminary data.</text>
</comment>
<name>A0A0T6BBT5_9SCAR</name>
<protein>
    <recommendedName>
        <fullName evidence="2">Regulatory protein zeste</fullName>
    </recommendedName>
</protein>
<evidence type="ECO:0000313" key="8">
    <source>
        <dbReference type="EMBL" id="KRT84790.1"/>
    </source>
</evidence>
<proteinExistence type="predicted"/>
<keyword evidence="3" id="KW-0805">Transcription regulation</keyword>
<keyword evidence="9" id="KW-1185">Reference proteome</keyword>
<evidence type="ECO:0000313" key="9">
    <source>
        <dbReference type="Proteomes" id="UP000051574"/>
    </source>
</evidence>
<evidence type="ECO:0000256" key="1">
    <source>
        <dbReference type="ARBA" id="ARBA00011764"/>
    </source>
</evidence>
<evidence type="ECO:0000256" key="4">
    <source>
        <dbReference type="ARBA" id="ARBA00023163"/>
    </source>
</evidence>
<organism evidence="8 9">
    <name type="scientific">Oryctes borbonicus</name>
    <dbReference type="NCBI Taxonomy" id="1629725"/>
    <lineage>
        <taxon>Eukaryota</taxon>
        <taxon>Metazoa</taxon>
        <taxon>Ecdysozoa</taxon>
        <taxon>Arthropoda</taxon>
        <taxon>Hexapoda</taxon>
        <taxon>Insecta</taxon>
        <taxon>Pterygota</taxon>
        <taxon>Neoptera</taxon>
        <taxon>Endopterygota</taxon>
        <taxon>Coleoptera</taxon>
        <taxon>Polyphaga</taxon>
        <taxon>Scarabaeiformia</taxon>
        <taxon>Scarabaeidae</taxon>
        <taxon>Dynastinae</taxon>
        <taxon>Oryctes</taxon>
    </lineage>
</organism>
<accession>A0A0T6BBT5</accession>
<dbReference type="PANTHER" id="PTHR21411">
    <property type="entry name" value="APONTIC"/>
    <property type="match status" value="1"/>
</dbReference>
<evidence type="ECO:0000256" key="6">
    <source>
        <dbReference type="SAM" id="Coils"/>
    </source>
</evidence>
<dbReference type="EMBL" id="LJIG01002150">
    <property type="protein sequence ID" value="KRT84790.1"/>
    <property type="molecule type" value="Genomic_DNA"/>
</dbReference>
<comment type="function">
    <text evidence="5">Involved in transvection phenomena (= synapsis-dependent gene expression), where the synaptic pairing of chromosomes carrying genes with which zeste interacts influences the expression of these genes. Zeste binds to DNA and stimulates transcription from a nearby promoter.</text>
</comment>
<feature type="coiled-coil region" evidence="6">
    <location>
        <begin position="255"/>
        <end position="282"/>
    </location>
</feature>
<sequence length="293" mass="34157">MDRRDRRREKSANYTRNEKHLLLDSVLPYLNVIENKKTDSMTIDIKVRAWNAVGARYNAVNAKAQRRVSQLKTLYENIKKRTKKDIIAYQAEFMKSSEGKSPPKRIDDVSWRLIKTVPTLKTLWKNTILTKQDLAKDKGDPLTLDDAESSALQDQSPVAEDFVDVKHEIIHNQDNFIETIGEINNELNEVCEVPHFHNYAITTNENVEEASSTVDINSSHRNNPRHATLCSIEMEVNKRELEKLDLDIQMKKLEVELMKGKLREQEMNLKFKELEYEIKRSEFEKQLNDKATN</sequence>
<keyword evidence="4" id="KW-0804">Transcription</keyword>
<evidence type="ECO:0000259" key="7">
    <source>
        <dbReference type="Pfam" id="PF13873"/>
    </source>
</evidence>